<protein>
    <recommendedName>
        <fullName evidence="1">CHAT domain-containing protein</fullName>
    </recommendedName>
</protein>
<keyword evidence="3" id="KW-1185">Reference proteome</keyword>
<dbReference type="AlphaFoldDB" id="A0A292PWE6"/>
<gene>
    <name evidence="2" type="ORF">GSTUAT00004834001</name>
</gene>
<sequence>MGMLGTRSAFLMERFERLGDSKDMESATGIHEEIMRRTRTGDQVRTRALANLGTVLCRKFEQTGNLGDLQQAIKHTEEALDATYVDHPDRAITQSNLGAMYLRRFEQMGDLGDLQKAINHSEEALAAIPQDHPKRAGIHSNLGTWLSKRFERIGDFGDLQEAIKHTEEALAAAPHDYRERAILHYNLGSIFLSRFQQIGDLGDLKKSITHAKEQNNLGIRLFESFEQIGDLRDLQKAIKHCKEALGATPNNHPERADRHSNLGNMLFVRFGQIGDLGDLQKAIEHLEEALAATPKDHPKRATGYTLLGILLESRFKRLHSAEDLNKSLRLYHDAHEFRTSPPRERVKAARRAVVFNSTVYRSDAIIATTSAIASLELPKLKYEETGHWMRQLASFGQGGLLEWARENKVMKDLLVWLWDAAVGPVFDYLESRGILISGGAHDNDLKRIWWIGVGQLGMAPLHAAGDHSRGSTRNTLSRAISTYIPTIKALSYARQTQLQLFDKYGSSFSTEHSKKSRTPIKRNLLRYILSSAAKSSIEPTVLRTPTPAKVLKQVQHHGIVHFACHGVSEFNPSDNHLVLFSQDGNKTDRLLARDISKLVAQNAQIAYLSACSSAKNPSVELADEVIHLASAFQLAGFSHTFANMWETNDYAACEVARDFYDLLFQNRGNGGDDHQRVSTAFYKAVKKVRDRSPGCPLVWAPFMHTSA</sequence>
<feature type="domain" description="CHAT" evidence="1">
    <location>
        <begin position="413"/>
        <end position="704"/>
    </location>
</feature>
<dbReference type="EMBL" id="LN891031">
    <property type="protein sequence ID" value="CUS11111.1"/>
    <property type="molecule type" value="Genomic_DNA"/>
</dbReference>
<dbReference type="InterPro" id="IPR011990">
    <property type="entry name" value="TPR-like_helical_dom_sf"/>
</dbReference>
<dbReference type="InterPro" id="IPR024983">
    <property type="entry name" value="CHAT_dom"/>
</dbReference>
<reference evidence="2" key="1">
    <citation type="submission" date="2015-10" db="EMBL/GenBank/DDBJ databases">
        <authorList>
            <person name="Regsiter A."/>
            <person name="william w."/>
        </authorList>
    </citation>
    <scope>NUCLEOTIDE SEQUENCE</scope>
    <source>
        <strain evidence="2">Montdore</strain>
    </source>
</reference>
<proteinExistence type="predicted"/>
<organism evidence="2 3">
    <name type="scientific">Tuber aestivum</name>
    <name type="common">summer truffle</name>
    <dbReference type="NCBI Taxonomy" id="59557"/>
    <lineage>
        <taxon>Eukaryota</taxon>
        <taxon>Fungi</taxon>
        <taxon>Dikarya</taxon>
        <taxon>Ascomycota</taxon>
        <taxon>Pezizomycotina</taxon>
        <taxon>Pezizomycetes</taxon>
        <taxon>Pezizales</taxon>
        <taxon>Tuberaceae</taxon>
        <taxon>Tuber</taxon>
    </lineage>
</organism>
<evidence type="ECO:0000259" key="1">
    <source>
        <dbReference type="Pfam" id="PF12770"/>
    </source>
</evidence>
<dbReference type="PANTHER" id="PTHR10098">
    <property type="entry name" value="RAPSYN-RELATED"/>
    <property type="match status" value="1"/>
</dbReference>
<dbReference type="Proteomes" id="UP001412239">
    <property type="component" value="Unassembled WGS sequence"/>
</dbReference>
<evidence type="ECO:0000313" key="3">
    <source>
        <dbReference type="Proteomes" id="UP001412239"/>
    </source>
</evidence>
<dbReference type="Gene3D" id="1.25.40.10">
    <property type="entry name" value="Tetratricopeptide repeat domain"/>
    <property type="match status" value="2"/>
</dbReference>
<dbReference type="Pfam" id="PF13374">
    <property type="entry name" value="TPR_10"/>
    <property type="match status" value="1"/>
</dbReference>
<name>A0A292PWE6_9PEZI</name>
<dbReference type="SUPFAM" id="SSF81901">
    <property type="entry name" value="HCP-like"/>
    <property type="match status" value="1"/>
</dbReference>
<feature type="non-terminal residue" evidence="2">
    <location>
        <position position="707"/>
    </location>
</feature>
<dbReference type="PANTHER" id="PTHR10098:SF108">
    <property type="entry name" value="TETRATRICOPEPTIDE REPEAT PROTEIN 28"/>
    <property type="match status" value="1"/>
</dbReference>
<accession>A0A292PWE6</accession>
<evidence type="ECO:0000313" key="2">
    <source>
        <dbReference type="EMBL" id="CUS11111.1"/>
    </source>
</evidence>
<dbReference type="Pfam" id="PF12770">
    <property type="entry name" value="CHAT"/>
    <property type="match status" value="1"/>
</dbReference>